<dbReference type="EMBL" id="FNPV01000008">
    <property type="protein sequence ID" value="SDZ08512.1"/>
    <property type="molecule type" value="Genomic_DNA"/>
</dbReference>
<protein>
    <submittedName>
        <fullName evidence="2">Molybdate transport system regulatory protein</fullName>
    </submittedName>
</protein>
<dbReference type="InterPro" id="IPR036388">
    <property type="entry name" value="WH-like_DNA-bd_sf"/>
</dbReference>
<dbReference type="STRING" id="159292.SAMN05192546_10892"/>
<feature type="domain" description="HTH lysR-type" evidence="1">
    <location>
        <begin position="22"/>
        <end position="70"/>
    </location>
</feature>
<accession>A0A1H3Q4P0</accession>
<evidence type="ECO:0000313" key="3">
    <source>
        <dbReference type="Proteomes" id="UP000199230"/>
    </source>
</evidence>
<dbReference type="Proteomes" id="UP000199230">
    <property type="component" value="Unassembled WGS sequence"/>
</dbReference>
<dbReference type="InterPro" id="IPR036390">
    <property type="entry name" value="WH_DNA-bd_sf"/>
</dbReference>
<dbReference type="PANTHER" id="PTHR30432">
    <property type="entry name" value="TRANSCRIPTIONAL REGULATOR MODE"/>
    <property type="match status" value="1"/>
</dbReference>
<sequence>MDYRVRIILMKNDQKVFGEGPLMLLKKVEETGSLRQAALAIDMSYSKAWTIINNIEKELNISMLNRSVGGSQGGGSSLTVESQKLMERYEEIKRKTNEFVRKEISNLEKEFI</sequence>
<dbReference type="InterPro" id="IPR000847">
    <property type="entry name" value="LysR_HTH_N"/>
</dbReference>
<evidence type="ECO:0000259" key="1">
    <source>
        <dbReference type="Pfam" id="PF00126"/>
    </source>
</evidence>
<dbReference type="RefSeq" id="WP_093314605.1">
    <property type="nucleotide sequence ID" value="NZ_FNPV01000008.1"/>
</dbReference>
<organism evidence="2 3">
    <name type="scientific">Tindallia californiensis</name>
    <dbReference type="NCBI Taxonomy" id="159292"/>
    <lineage>
        <taxon>Bacteria</taxon>
        <taxon>Bacillati</taxon>
        <taxon>Bacillota</taxon>
        <taxon>Clostridia</taxon>
        <taxon>Peptostreptococcales</taxon>
        <taxon>Tindalliaceae</taxon>
        <taxon>Tindallia</taxon>
    </lineage>
</organism>
<dbReference type="SUPFAM" id="SSF46785">
    <property type="entry name" value="Winged helix' DNA-binding domain"/>
    <property type="match status" value="1"/>
</dbReference>
<keyword evidence="3" id="KW-1185">Reference proteome</keyword>
<name>A0A1H3Q4P0_9FIRM</name>
<proteinExistence type="predicted"/>
<reference evidence="2 3" key="1">
    <citation type="submission" date="2016-10" db="EMBL/GenBank/DDBJ databases">
        <authorList>
            <person name="de Groot N.N."/>
        </authorList>
    </citation>
    <scope>NUCLEOTIDE SEQUENCE [LARGE SCALE GENOMIC DNA]</scope>
    <source>
        <strain evidence="2 3">APO</strain>
    </source>
</reference>
<dbReference type="OrthoDB" id="285216at2"/>
<dbReference type="AlphaFoldDB" id="A0A1H3Q4P0"/>
<dbReference type="Gene3D" id="1.10.10.10">
    <property type="entry name" value="Winged helix-like DNA-binding domain superfamily/Winged helix DNA-binding domain"/>
    <property type="match status" value="1"/>
</dbReference>
<dbReference type="Pfam" id="PF00126">
    <property type="entry name" value="HTH_1"/>
    <property type="match status" value="1"/>
</dbReference>
<dbReference type="GO" id="GO:0003700">
    <property type="term" value="F:DNA-binding transcription factor activity"/>
    <property type="evidence" value="ECO:0007669"/>
    <property type="project" value="InterPro"/>
</dbReference>
<dbReference type="PANTHER" id="PTHR30432:SF1">
    <property type="entry name" value="DNA-BINDING TRANSCRIPTIONAL DUAL REGULATOR MODE"/>
    <property type="match status" value="1"/>
</dbReference>
<gene>
    <name evidence="2" type="ORF">SAMN05192546_10892</name>
</gene>
<dbReference type="InterPro" id="IPR051815">
    <property type="entry name" value="Molybdate_resp_trans_reg"/>
</dbReference>
<evidence type="ECO:0000313" key="2">
    <source>
        <dbReference type="EMBL" id="SDZ08512.1"/>
    </source>
</evidence>